<organism evidence="3 4">
    <name type="scientific">Nocardiopsis mangrovi</name>
    <dbReference type="NCBI Taxonomy" id="1179818"/>
    <lineage>
        <taxon>Bacteria</taxon>
        <taxon>Bacillati</taxon>
        <taxon>Actinomycetota</taxon>
        <taxon>Actinomycetes</taxon>
        <taxon>Streptosporangiales</taxon>
        <taxon>Nocardiopsidaceae</taxon>
        <taxon>Nocardiopsis</taxon>
    </lineage>
</organism>
<sequence>MTAAHTARTRTTHGAPAPAGHDAHGAGGGAGEGGSEGDAGDRLRAPSRLHAFNRYELKYLLPVEQVPDVRAELAARMHTDRNAGAGGYGVWSLYYDTRGLRFYWEKIEGLKFRRKLRIRRYGETGSGTGTGAGAGADAGTGAEDTTVSVEIKQRVNRVTQKRRVLLPYDLARDLCDRRIRVEHPNADQGFVDEVLDLVHRLDLRATAMTGYRREPYVGVGSDLGLRVTLDHRVRGRDRDFDLRADAENRYIIHPGLVVMEVKANERAPYWVTDMAARFGMQVQRISKYCQSVEAFGKAPRSVFHVAEDDPVADARPLGTGTVRPV</sequence>
<proteinExistence type="predicted"/>
<dbReference type="InterPro" id="IPR018966">
    <property type="entry name" value="VTC_domain"/>
</dbReference>
<feature type="compositionally biased region" description="Gly residues" evidence="1">
    <location>
        <begin position="25"/>
        <end position="37"/>
    </location>
</feature>
<accession>A0ABV9E1W7</accession>
<dbReference type="EMBL" id="JBHSFQ010000019">
    <property type="protein sequence ID" value="MFC4563978.1"/>
    <property type="molecule type" value="Genomic_DNA"/>
</dbReference>
<dbReference type="RefSeq" id="WP_378576704.1">
    <property type="nucleotide sequence ID" value="NZ_JBHSFQ010000019.1"/>
</dbReference>
<gene>
    <name evidence="3" type="ORF">ACFO4E_19120</name>
</gene>
<feature type="region of interest" description="Disordered" evidence="1">
    <location>
        <begin position="1"/>
        <end position="42"/>
    </location>
</feature>
<feature type="region of interest" description="Disordered" evidence="1">
    <location>
        <begin position="123"/>
        <end position="146"/>
    </location>
</feature>
<evidence type="ECO:0000256" key="1">
    <source>
        <dbReference type="SAM" id="MobiDB-lite"/>
    </source>
</evidence>
<dbReference type="Proteomes" id="UP001595923">
    <property type="component" value="Unassembled WGS sequence"/>
</dbReference>
<evidence type="ECO:0000259" key="2">
    <source>
        <dbReference type="Pfam" id="PF09359"/>
    </source>
</evidence>
<dbReference type="Pfam" id="PF09359">
    <property type="entry name" value="VTC"/>
    <property type="match status" value="1"/>
</dbReference>
<feature type="compositionally biased region" description="Gly residues" evidence="1">
    <location>
        <begin position="124"/>
        <end position="138"/>
    </location>
</feature>
<dbReference type="Gene3D" id="3.20.100.30">
    <property type="entry name" value="VTC, catalytic tunnel domain"/>
    <property type="match status" value="1"/>
</dbReference>
<reference evidence="4" key="1">
    <citation type="journal article" date="2019" name="Int. J. Syst. Evol. Microbiol.">
        <title>The Global Catalogue of Microorganisms (GCM) 10K type strain sequencing project: providing services to taxonomists for standard genome sequencing and annotation.</title>
        <authorList>
            <consortium name="The Broad Institute Genomics Platform"/>
            <consortium name="The Broad Institute Genome Sequencing Center for Infectious Disease"/>
            <person name="Wu L."/>
            <person name="Ma J."/>
        </authorList>
    </citation>
    <scope>NUCLEOTIDE SEQUENCE [LARGE SCALE GENOMIC DNA]</scope>
    <source>
        <strain evidence="4">XZYJ18</strain>
    </source>
</reference>
<dbReference type="CDD" id="cd07750">
    <property type="entry name" value="PolyPPase_VTC_like"/>
    <property type="match status" value="1"/>
</dbReference>
<feature type="domain" description="VTC" evidence="2">
    <location>
        <begin position="53"/>
        <end position="294"/>
    </location>
</feature>
<protein>
    <submittedName>
        <fullName evidence="3">Polyphosphate polymerase domain-containing protein</fullName>
    </submittedName>
</protein>
<name>A0ABV9E1W7_9ACTN</name>
<evidence type="ECO:0000313" key="4">
    <source>
        <dbReference type="Proteomes" id="UP001595923"/>
    </source>
</evidence>
<keyword evidence="4" id="KW-1185">Reference proteome</keyword>
<evidence type="ECO:0000313" key="3">
    <source>
        <dbReference type="EMBL" id="MFC4563978.1"/>
    </source>
</evidence>
<dbReference type="InterPro" id="IPR042267">
    <property type="entry name" value="VTC_sf"/>
</dbReference>
<comment type="caution">
    <text evidence="3">The sequence shown here is derived from an EMBL/GenBank/DDBJ whole genome shotgun (WGS) entry which is preliminary data.</text>
</comment>